<sequence length="57" mass="6065">MRTARALLPAAARHTGCHRPGYYLVRPDGHIAAHGHARDLDRLGAELTAQLGPAARG</sequence>
<dbReference type="Gene3D" id="3.40.30.120">
    <property type="match status" value="1"/>
</dbReference>
<reference evidence="1 2" key="1">
    <citation type="journal article" date="2019" name="Int. J. Syst. Evol. Microbiol.">
        <title>The Global Catalogue of Microorganisms (GCM) 10K type strain sequencing project: providing services to taxonomists for standard genome sequencing and annotation.</title>
        <authorList>
            <consortium name="The Broad Institute Genomics Platform"/>
            <consortium name="The Broad Institute Genome Sequencing Center for Infectious Disease"/>
            <person name="Wu L."/>
            <person name="Ma J."/>
        </authorList>
    </citation>
    <scope>NUCLEOTIDE SEQUENCE [LARGE SCALE GENOMIC DNA]</scope>
    <source>
        <strain evidence="1 2">JCM 13002</strain>
    </source>
</reference>
<dbReference type="Proteomes" id="UP001499987">
    <property type="component" value="Unassembled WGS sequence"/>
</dbReference>
<dbReference type="EMBL" id="BAAALD010000145">
    <property type="protein sequence ID" value="GAA1124575.1"/>
    <property type="molecule type" value="Genomic_DNA"/>
</dbReference>
<accession>A0ABN1U689</accession>
<evidence type="ECO:0000313" key="2">
    <source>
        <dbReference type="Proteomes" id="UP001499987"/>
    </source>
</evidence>
<gene>
    <name evidence="1" type="ORF">GCM10009663_74370</name>
</gene>
<protein>
    <recommendedName>
        <fullName evidence="3">Monooxygenase</fullName>
    </recommendedName>
</protein>
<proteinExistence type="predicted"/>
<evidence type="ECO:0008006" key="3">
    <source>
        <dbReference type="Google" id="ProtNLM"/>
    </source>
</evidence>
<keyword evidence="2" id="KW-1185">Reference proteome</keyword>
<comment type="caution">
    <text evidence="1">The sequence shown here is derived from an EMBL/GenBank/DDBJ whole genome shotgun (WGS) entry which is preliminary data.</text>
</comment>
<name>A0ABN1U689_9ACTN</name>
<organism evidence="1 2">
    <name type="scientific">Kitasatospora arboriphila</name>
    <dbReference type="NCBI Taxonomy" id="258052"/>
    <lineage>
        <taxon>Bacteria</taxon>
        <taxon>Bacillati</taxon>
        <taxon>Actinomycetota</taxon>
        <taxon>Actinomycetes</taxon>
        <taxon>Kitasatosporales</taxon>
        <taxon>Streptomycetaceae</taxon>
        <taxon>Kitasatospora</taxon>
    </lineage>
</organism>
<evidence type="ECO:0000313" key="1">
    <source>
        <dbReference type="EMBL" id="GAA1124575.1"/>
    </source>
</evidence>